<evidence type="ECO:0000313" key="2">
    <source>
        <dbReference type="EMBL" id="SVC81177.1"/>
    </source>
</evidence>
<proteinExistence type="predicted"/>
<sequence>MNPRFENWLNFQTGGKVRVATGKVEIGQGVTTALSQIAAEELDLTLDQIIVLSGDS</sequence>
<dbReference type="AlphaFoldDB" id="A0A382Q825"/>
<feature type="domain" description="Aldehyde oxidase/xanthine dehydrogenase second molybdopterin binding" evidence="1">
    <location>
        <begin position="8"/>
        <end position="56"/>
    </location>
</feature>
<feature type="non-terminal residue" evidence="2">
    <location>
        <position position="56"/>
    </location>
</feature>
<dbReference type="PANTHER" id="PTHR47495">
    <property type="entry name" value="ALDEHYDE DEHYDROGENASE"/>
    <property type="match status" value="1"/>
</dbReference>
<dbReference type="Gene3D" id="3.30.365.10">
    <property type="entry name" value="Aldehyde oxidase/xanthine dehydrogenase, molybdopterin binding domain"/>
    <property type="match status" value="1"/>
</dbReference>
<dbReference type="SUPFAM" id="SSF56003">
    <property type="entry name" value="Molybdenum cofactor-binding domain"/>
    <property type="match status" value="1"/>
</dbReference>
<organism evidence="2">
    <name type="scientific">marine metagenome</name>
    <dbReference type="NCBI Taxonomy" id="408172"/>
    <lineage>
        <taxon>unclassified sequences</taxon>
        <taxon>metagenomes</taxon>
        <taxon>ecological metagenomes</taxon>
    </lineage>
</organism>
<gene>
    <name evidence="2" type="ORF">METZ01_LOCUS334031</name>
</gene>
<accession>A0A382Q825</accession>
<name>A0A382Q825_9ZZZZ</name>
<dbReference type="Pfam" id="PF20256">
    <property type="entry name" value="MoCoBD_2"/>
    <property type="match status" value="1"/>
</dbReference>
<dbReference type="InterPro" id="IPR037165">
    <property type="entry name" value="AldOxase/xan_DH_Mopterin-bd_sf"/>
</dbReference>
<reference evidence="2" key="1">
    <citation type="submission" date="2018-05" db="EMBL/GenBank/DDBJ databases">
        <authorList>
            <person name="Lanie J.A."/>
            <person name="Ng W.-L."/>
            <person name="Kazmierczak K.M."/>
            <person name="Andrzejewski T.M."/>
            <person name="Davidsen T.M."/>
            <person name="Wayne K.J."/>
            <person name="Tettelin H."/>
            <person name="Glass J.I."/>
            <person name="Rusch D."/>
            <person name="Podicherti R."/>
            <person name="Tsui H.-C.T."/>
            <person name="Winkler M.E."/>
        </authorList>
    </citation>
    <scope>NUCLEOTIDE SEQUENCE</scope>
</reference>
<protein>
    <recommendedName>
        <fullName evidence="1">Aldehyde oxidase/xanthine dehydrogenase second molybdopterin binding domain-containing protein</fullName>
    </recommendedName>
</protein>
<dbReference type="InterPro" id="IPR046867">
    <property type="entry name" value="AldOxase/xan_DH_MoCoBD2"/>
</dbReference>
<dbReference type="EMBL" id="UINC01112320">
    <property type="protein sequence ID" value="SVC81177.1"/>
    <property type="molecule type" value="Genomic_DNA"/>
</dbReference>
<dbReference type="GO" id="GO:0016491">
    <property type="term" value="F:oxidoreductase activity"/>
    <property type="evidence" value="ECO:0007669"/>
    <property type="project" value="InterPro"/>
</dbReference>
<dbReference type="PANTHER" id="PTHR47495:SF1">
    <property type="entry name" value="BLL3820 PROTEIN"/>
    <property type="match status" value="1"/>
</dbReference>
<dbReference type="InterPro" id="IPR052516">
    <property type="entry name" value="N-heterocyclic_Hydroxylase"/>
</dbReference>
<evidence type="ECO:0000259" key="1">
    <source>
        <dbReference type="Pfam" id="PF20256"/>
    </source>
</evidence>